<dbReference type="InterPro" id="IPR028207">
    <property type="entry name" value="DNA_pol_B_palm_palm"/>
</dbReference>
<dbReference type="InterPro" id="IPR018944">
    <property type="entry name" value="DNA_pol_lambd_fingers_domain"/>
</dbReference>
<proteinExistence type="inferred from homology"/>
<dbReference type="GO" id="GO:0005634">
    <property type="term" value="C:nucleus"/>
    <property type="evidence" value="ECO:0007669"/>
    <property type="project" value="UniProtKB-SubCell"/>
</dbReference>
<dbReference type="PRINTS" id="PR00870">
    <property type="entry name" value="DNAPOLXBETA"/>
</dbReference>
<dbReference type="InterPro" id="IPR027421">
    <property type="entry name" value="DNA_pol_lamdba_lyase_dom_sf"/>
</dbReference>
<evidence type="ECO:0000256" key="11">
    <source>
        <dbReference type="ARBA" id="ARBA00049244"/>
    </source>
</evidence>
<keyword evidence="15" id="KW-1185">Reference proteome</keyword>
<dbReference type="InterPro" id="IPR002008">
    <property type="entry name" value="DNA_pol_X_beta-like"/>
</dbReference>
<evidence type="ECO:0000256" key="3">
    <source>
        <dbReference type="ARBA" id="ARBA00012417"/>
    </source>
</evidence>
<dbReference type="Gene3D" id="3.30.460.10">
    <property type="entry name" value="Beta Polymerase, domain 2"/>
    <property type="match status" value="1"/>
</dbReference>
<accession>A0A9W9HKI7</accession>
<dbReference type="SUPFAM" id="SSF81301">
    <property type="entry name" value="Nucleotidyltransferase"/>
    <property type="match status" value="1"/>
</dbReference>
<dbReference type="SMART" id="SM00483">
    <property type="entry name" value="POLXc"/>
    <property type="match status" value="1"/>
</dbReference>
<dbReference type="Gene3D" id="1.10.150.110">
    <property type="entry name" value="DNA polymerase beta, N-terminal domain-like"/>
    <property type="match status" value="1"/>
</dbReference>
<reference evidence="14" key="1">
    <citation type="submission" date="2022-11" db="EMBL/GenBank/DDBJ databases">
        <authorList>
            <person name="Petersen C."/>
        </authorList>
    </citation>
    <scope>NUCLEOTIDE SEQUENCE</scope>
    <source>
        <strain evidence="14">IBT 26290</strain>
    </source>
</reference>
<comment type="similarity">
    <text evidence="2">Belongs to the DNA polymerase type-X family.</text>
</comment>
<dbReference type="GO" id="GO:0046872">
    <property type="term" value="F:metal ion binding"/>
    <property type="evidence" value="ECO:0007669"/>
    <property type="project" value="UniProtKB-KW"/>
</dbReference>
<dbReference type="GeneID" id="81431748"/>
<feature type="region of interest" description="Disordered" evidence="12">
    <location>
        <begin position="216"/>
        <end position="273"/>
    </location>
</feature>
<name>A0A9W9HKI7_9EURO</name>
<protein>
    <recommendedName>
        <fullName evidence="3">DNA-directed DNA polymerase</fullName>
        <ecNumber evidence="3">2.7.7.7</ecNumber>
    </recommendedName>
</protein>
<dbReference type="SUPFAM" id="SSF47802">
    <property type="entry name" value="DNA polymerase beta, N-terminal domain-like"/>
    <property type="match status" value="1"/>
</dbReference>
<keyword evidence="7" id="KW-0227">DNA damage</keyword>
<keyword evidence="4" id="KW-0808">Transferase</keyword>
<evidence type="ECO:0000259" key="13">
    <source>
        <dbReference type="SMART" id="SM00483"/>
    </source>
</evidence>
<evidence type="ECO:0000313" key="15">
    <source>
        <dbReference type="Proteomes" id="UP001149163"/>
    </source>
</evidence>
<evidence type="ECO:0000256" key="5">
    <source>
        <dbReference type="ARBA" id="ARBA00022695"/>
    </source>
</evidence>
<comment type="caution">
    <text evidence="14">The sequence shown here is derived from an EMBL/GenBank/DDBJ whole genome shotgun (WGS) entry which is preliminary data.</text>
</comment>
<evidence type="ECO:0000256" key="4">
    <source>
        <dbReference type="ARBA" id="ARBA00022679"/>
    </source>
</evidence>
<dbReference type="InterPro" id="IPR037160">
    <property type="entry name" value="DNA_Pol_thumb_sf"/>
</dbReference>
<organism evidence="14 15">
    <name type="scientific">Penicillium canariense</name>
    <dbReference type="NCBI Taxonomy" id="189055"/>
    <lineage>
        <taxon>Eukaryota</taxon>
        <taxon>Fungi</taxon>
        <taxon>Dikarya</taxon>
        <taxon>Ascomycota</taxon>
        <taxon>Pezizomycotina</taxon>
        <taxon>Eurotiomycetes</taxon>
        <taxon>Eurotiomycetidae</taxon>
        <taxon>Eurotiales</taxon>
        <taxon>Aspergillaceae</taxon>
        <taxon>Penicillium</taxon>
    </lineage>
</organism>
<dbReference type="InterPro" id="IPR010996">
    <property type="entry name" value="HHH_MUS81"/>
</dbReference>
<dbReference type="OrthoDB" id="205514at2759"/>
<dbReference type="GO" id="GO:0003887">
    <property type="term" value="F:DNA-directed DNA polymerase activity"/>
    <property type="evidence" value="ECO:0007669"/>
    <property type="project" value="UniProtKB-KW"/>
</dbReference>
<evidence type="ECO:0000313" key="14">
    <source>
        <dbReference type="EMBL" id="KAJ5151196.1"/>
    </source>
</evidence>
<keyword evidence="10" id="KW-0539">Nucleus</keyword>
<dbReference type="InterPro" id="IPR022312">
    <property type="entry name" value="DNA_pol_X"/>
</dbReference>
<gene>
    <name evidence="14" type="ORF">N7482_010448</name>
</gene>
<dbReference type="SUPFAM" id="SSF81585">
    <property type="entry name" value="PsbU/PolX domain-like"/>
    <property type="match status" value="1"/>
</dbReference>
<dbReference type="Pfam" id="PF14716">
    <property type="entry name" value="HHH_8"/>
    <property type="match status" value="1"/>
</dbReference>
<dbReference type="CDD" id="cd00141">
    <property type="entry name" value="NT_POLXc"/>
    <property type="match status" value="1"/>
</dbReference>
<evidence type="ECO:0000256" key="2">
    <source>
        <dbReference type="ARBA" id="ARBA00008323"/>
    </source>
</evidence>
<evidence type="ECO:0000256" key="9">
    <source>
        <dbReference type="ARBA" id="ARBA00023204"/>
    </source>
</evidence>
<dbReference type="FunFam" id="3.30.210.10:FF:000005">
    <property type="entry name" value="DNA polymerase IV"/>
    <property type="match status" value="1"/>
</dbReference>
<dbReference type="EMBL" id="JAPQKN010000008">
    <property type="protein sequence ID" value="KAJ5151196.1"/>
    <property type="molecule type" value="Genomic_DNA"/>
</dbReference>
<dbReference type="AlphaFoldDB" id="A0A9W9HKI7"/>
<keyword evidence="5" id="KW-0548">Nucleotidyltransferase</keyword>
<dbReference type="InterPro" id="IPR002054">
    <property type="entry name" value="DNA-dir_DNA_pol_X"/>
</dbReference>
<feature type="region of interest" description="Disordered" evidence="12">
    <location>
        <begin position="192"/>
        <end position="211"/>
    </location>
</feature>
<dbReference type="Pfam" id="PF14792">
    <property type="entry name" value="DNA_pol_B_palm"/>
    <property type="match status" value="1"/>
</dbReference>
<dbReference type="GO" id="GO:0003677">
    <property type="term" value="F:DNA binding"/>
    <property type="evidence" value="ECO:0007669"/>
    <property type="project" value="InterPro"/>
</dbReference>
<dbReference type="Pfam" id="PF14791">
    <property type="entry name" value="DNA_pol_B_thumb"/>
    <property type="match status" value="1"/>
</dbReference>
<comment type="subcellular location">
    <subcellularLocation>
        <location evidence="1">Nucleus</location>
    </subcellularLocation>
</comment>
<feature type="compositionally biased region" description="Low complexity" evidence="12">
    <location>
        <begin position="241"/>
        <end position="252"/>
    </location>
</feature>
<feature type="compositionally biased region" description="Low complexity" evidence="12">
    <location>
        <begin position="193"/>
        <end position="206"/>
    </location>
</feature>
<evidence type="ECO:0000256" key="10">
    <source>
        <dbReference type="ARBA" id="ARBA00023242"/>
    </source>
</evidence>
<evidence type="ECO:0000256" key="6">
    <source>
        <dbReference type="ARBA" id="ARBA00022723"/>
    </source>
</evidence>
<dbReference type="InterPro" id="IPR043519">
    <property type="entry name" value="NT_sf"/>
</dbReference>
<dbReference type="FunFam" id="1.10.150.20:FF:000010">
    <property type="entry name" value="DNA polymerase lambda"/>
    <property type="match status" value="1"/>
</dbReference>
<dbReference type="EC" id="2.7.7.7" evidence="3"/>
<dbReference type="InterPro" id="IPR029398">
    <property type="entry name" value="PolB_thumb"/>
</dbReference>
<feature type="region of interest" description="Disordered" evidence="12">
    <location>
        <begin position="121"/>
        <end position="157"/>
    </location>
</feature>
<evidence type="ECO:0000256" key="8">
    <source>
        <dbReference type="ARBA" id="ARBA00022932"/>
    </source>
</evidence>
<dbReference type="Gene3D" id="1.10.150.20">
    <property type="entry name" value="5' to 3' exonuclease, C-terminal subdomain"/>
    <property type="match status" value="1"/>
</dbReference>
<dbReference type="Proteomes" id="UP001149163">
    <property type="component" value="Unassembled WGS sequence"/>
</dbReference>
<dbReference type="PANTHER" id="PTHR11276">
    <property type="entry name" value="DNA POLYMERASE TYPE-X FAMILY MEMBER"/>
    <property type="match status" value="1"/>
</dbReference>
<reference evidence="14" key="2">
    <citation type="journal article" date="2023" name="IMA Fungus">
        <title>Comparative genomic study of the Penicillium genus elucidates a diverse pangenome and 15 lateral gene transfer events.</title>
        <authorList>
            <person name="Petersen C."/>
            <person name="Sorensen T."/>
            <person name="Nielsen M.R."/>
            <person name="Sondergaard T.E."/>
            <person name="Sorensen J.L."/>
            <person name="Fitzpatrick D.A."/>
            <person name="Frisvad J.C."/>
            <person name="Nielsen K.L."/>
        </authorList>
    </citation>
    <scope>NUCLEOTIDE SEQUENCE</scope>
    <source>
        <strain evidence="14">IBT 26290</strain>
    </source>
</reference>
<dbReference type="FunFam" id="1.10.150.110:FF:000005">
    <property type="entry name" value="DNA polymerase POL4"/>
    <property type="match status" value="1"/>
</dbReference>
<dbReference type="Gene3D" id="3.30.210.10">
    <property type="entry name" value="DNA polymerase, thumb domain"/>
    <property type="match status" value="1"/>
</dbReference>
<evidence type="ECO:0000256" key="1">
    <source>
        <dbReference type="ARBA" id="ARBA00004123"/>
    </source>
</evidence>
<feature type="compositionally biased region" description="Polar residues" evidence="12">
    <location>
        <begin position="564"/>
        <end position="575"/>
    </location>
</feature>
<dbReference type="GO" id="GO:0006303">
    <property type="term" value="P:double-strand break repair via nonhomologous end joining"/>
    <property type="evidence" value="ECO:0007669"/>
    <property type="project" value="TreeGrafter"/>
</dbReference>
<feature type="region of interest" description="Disordered" evidence="12">
    <location>
        <begin position="1"/>
        <end position="21"/>
    </location>
</feature>
<feature type="compositionally biased region" description="Basic and acidic residues" evidence="12">
    <location>
        <begin position="139"/>
        <end position="148"/>
    </location>
</feature>
<dbReference type="Pfam" id="PF10391">
    <property type="entry name" value="DNA_pol_lambd_f"/>
    <property type="match status" value="1"/>
</dbReference>
<sequence>MSNPFFGSSSPHEPAEETAEETILSGQPVIFVLPTHLALEKLHDTENRLVQYGGKLTYDIAEASVILGNIGQKKRAALELRSRGIWTEEIPITLTSPSKVSRSDQEPPVKRRKICVGDSASNTRVEPVDLSTESESEEDGVRSRHDTGQHLVQPTKEPTDTVTLLKLEWLDNSITAGKALPWDSFVVYRGKKTAPPTSARPATSPSHRATSGIIQRAKGDAASQPLPGPMDRFHTRRSKEPSSGSSSQRQPPTLYRETTSEHDEDVPPPPQPDWVRDHVLYACMRSAPLHPPNEEFISQLVKIRRIRELTLDEIGVRAYSTSIAAVAAYPYVIRRPSEVLALPGCEAKIANLFAEFQQHGGCNHTDDNGNIAAANDLDTDPVLRVLNTFYLIWGVGAKTARDFYYRRGWRDLDDIVEHGWNSLSRVQQIGVKFYEEFLAGSESIAEIVRRHANKVRPEANDKIECIIVGGYRRGKELSGDVDLILTHHDEEITHGLIVDVVASLEAELYITHTLSLHLTSTLREQQTLPFRGDETGKHFDSLDKALVVWQDPNFDDSDSDSDSTALQGASTQKKNPNTHRRVDIIISPWHTVGCAVLGWSGDTTFQRDLRRYAKKAHSWKFDSSGVRERTTGGQVVDLERGGETWQQRERLVMEGLGVGWRPPRKDVLAEECFQSARSYSPWTGFLLRLELDIHIVYDLILGCSPFHPPP</sequence>
<comment type="catalytic activity">
    <reaction evidence="11">
        <text>DNA(n) + a 2'-deoxyribonucleoside 5'-triphosphate = DNA(n+1) + diphosphate</text>
        <dbReference type="Rhea" id="RHEA:22508"/>
        <dbReference type="Rhea" id="RHEA-COMP:17339"/>
        <dbReference type="Rhea" id="RHEA-COMP:17340"/>
        <dbReference type="ChEBI" id="CHEBI:33019"/>
        <dbReference type="ChEBI" id="CHEBI:61560"/>
        <dbReference type="ChEBI" id="CHEBI:173112"/>
        <dbReference type="EC" id="2.7.7.7"/>
    </reaction>
</comment>
<dbReference type="PRINTS" id="PR00869">
    <property type="entry name" value="DNAPOLX"/>
</dbReference>
<evidence type="ECO:0000256" key="12">
    <source>
        <dbReference type="SAM" id="MobiDB-lite"/>
    </source>
</evidence>
<keyword evidence="6" id="KW-0479">Metal-binding</keyword>
<dbReference type="RefSeq" id="XP_056538529.1">
    <property type="nucleotide sequence ID" value="XM_056692572.1"/>
</dbReference>
<evidence type="ECO:0000256" key="7">
    <source>
        <dbReference type="ARBA" id="ARBA00022763"/>
    </source>
</evidence>
<keyword evidence="8" id="KW-0239">DNA-directed DNA polymerase</keyword>
<feature type="domain" description="DNA-directed DNA polymerase X" evidence="13">
    <location>
        <begin position="291"/>
        <end position="666"/>
    </location>
</feature>
<feature type="region of interest" description="Disordered" evidence="12">
    <location>
        <begin position="556"/>
        <end position="577"/>
    </location>
</feature>
<keyword evidence="9" id="KW-0234">DNA repair</keyword>
<dbReference type="PANTHER" id="PTHR11276:SF29">
    <property type="entry name" value="DNA POLYMERASE TYPE-X FAMILY PROTEIN POL4"/>
    <property type="match status" value="1"/>
</dbReference>